<name>R8BNR6_PHAM7</name>
<feature type="transmembrane region" description="Helical" evidence="5">
    <location>
        <begin position="116"/>
        <end position="136"/>
    </location>
</feature>
<dbReference type="AlphaFoldDB" id="R8BNR6"/>
<feature type="transmembrane region" description="Helical" evidence="5">
    <location>
        <begin position="143"/>
        <end position="165"/>
    </location>
</feature>
<dbReference type="InterPro" id="IPR005828">
    <property type="entry name" value="MFS_sugar_transport-like"/>
</dbReference>
<feature type="transmembrane region" description="Helical" evidence="5">
    <location>
        <begin position="171"/>
        <end position="197"/>
    </location>
</feature>
<organism evidence="7 8">
    <name type="scientific">Phaeoacremonium minimum (strain UCR-PA7)</name>
    <name type="common">Esca disease fungus</name>
    <name type="synonym">Togninia minima</name>
    <dbReference type="NCBI Taxonomy" id="1286976"/>
    <lineage>
        <taxon>Eukaryota</taxon>
        <taxon>Fungi</taxon>
        <taxon>Dikarya</taxon>
        <taxon>Ascomycota</taxon>
        <taxon>Pezizomycotina</taxon>
        <taxon>Sordariomycetes</taxon>
        <taxon>Sordariomycetidae</taxon>
        <taxon>Togniniales</taxon>
        <taxon>Togniniaceae</taxon>
        <taxon>Phaeoacremonium</taxon>
    </lineage>
</organism>
<dbReference type="InterPro" id="IPR036259">
    <property type="entry name" value="MFS_trans_sf"/>
</dbReference>
<dbReference type="HOGENOM" id="CLU_001265_11_1_1"/>
<keyword evidence="4 5" id="KW-0472">Membrane</keyword>
<keyword evidence="8" id="KW-1185">Reference proteome</keyword>
<keyword evidence="2 5" id="KW-0812">Transmembrane</keyword>
<dbReference type="Gene3D" id="1.20.1250.20">
    <property type="entry name" value="MFS general substrate transporter like domains"/>
    <property type="match status" value="1"/>
</dbReference>
<feature type="signal peptide" evidence="6">
    <location>
        <begin position="1"/>
        <end position="17"/>
    </location>
</feature>
<keyword evidence="6" id="KW-0732">Signal</keyword>
<dbReference type="SUPFAM" id="SSF103473">
    <property type="entry name" value="MFS general substrate transporter"/>
    <property type="match status" value="1"/>
</dbReference>
<dbReference type="PANTHER" id="PTHR48022:SF5">
    <property type="entry name" value="ALPHA-GLUCOSIDES PERMEASE MPH2-RELATED"/>
    <property type="match status" value="1"/>
</dbReference>
<protein>
    <submittedName>
        <fullName evidence="7">Putative maltose permease protein</fullName>
    </submittedName>
</protein>
<dbReference type="OrthoDB" id="6612291at2759"/>
<dbReference type="GeneID" id="19323889"/>
<evidence type="ECO:0000256" key="1">
    <source>
        <dbReference type="ARBA" id="ARBA00004141"/>
    </source>
</evidence>
<evidence type="ECO:0000256" key="4">
    <source>
        <dbReference type="ARBA" id="ARBA00023136"/>
    </source>
</evidence>
<dbReference type="KEGG" id="tmn:UCRPA7_3531"/>
<accession>R8BNR6</accession>
<evidence type="ECO:0000313" key="7">
    <source>
        <dbReference type="EMBL" id="EOO00992.1"/>
    </source>
</evidence>
<evidence type="ECO:0000256" key="2">
    <source>
        <dbReference type="ARBA" id="ARBA00022692"/>
    </source>
</evidence>
<dbReference type="RefSeq" id="XP_007914350.1">
    <property type="nucleotide sequence ID" value="XM_007916159.1"/>
</dbReference>
<proteinExistence type="predicted"/>
<feature type="transmembrane region" description="Helical" evidence="5">
    <location>
        <begin position="209"/>
        <end position="233"/>
    </location>
</feature>
<dbReference type="Proteomes" id="UP000014074">
    <property type="component" value="Unassembled WGS sequence"/>
</dbReference>
<evidence type="ECO:0000256" key="5">
    <source>
        <dbReference type="SAM" id="Phobius"/>
    </source>
</evidence>
<dbReference type="GO" id="GO:0005351">
    <property type="term" value="F:carbohydrate:proton symporter activity"/>
    <property type="evidence" value="ECO:0007669"/>
    <property type="project" value="TreeGrafter"/>
</dbReference>
<feature type="transmembrane region" description="Helical" evidence="5">
    <location>
        <begin position="239"/>
        <end position="260"/>
    </location>
</feature>
<comment type="subcellular location">
    <subcellularLocation>
        <location evidence="1">Membrane</location>
        <topology evidence="1">Multi-pass membrane protein</topology>
    </subcellularLocation>
</comment>
<evidence type="ECO:0000256" key="3">
    <source>
        <dbReference type="ARBA" id="ARBA00022989"/>
    </source>
</evidence>
<dbReference type="GO" id="GO:0016020">
    <property type="term" value="C:membrane"/>
    <property type="evidence" value="ECO:0007669"/>
    <property type="project" value="UniProtKB-SubCell"/>
</dbReference>
<dbReference type="EMBL" id="KB933059">
    <property type="protein sequence ID" value="EOO00992.1"/>
    <property type="molecule type" value="Genomic_DNA"/>
</dbReference>
<keyword evidence="3 5" id="KW-1133">Transmembrane helix</keyword>
<gene>
    <name evidence="7" type="ORF">UCRPA7_3531</name>
</gene>
<dbReference type="Pfam" id="PF00083">
    <property type="entry name" value="Sugar_tr"/>
    <property type="match status" value="1"/>
</dbReference>
<dbReference type="InterPro" id="IPR050360">
    <property type="entry name" value="MFS_Sugar_Transporters"/>
</dbReference>
<feature type="transmembrane region" description="Helical" evidence="5">
    <location>
        <begin position="81"/>
        <end position="104"/>
    </location>
</feature>
<feature type="chain" id="PRO_5004452162" evidence="6">
    <location>
        <begin position="18"/>
        <end position="308"/>
    </location>
</feature>
<evidence type="ECO:0000256" key="6">
    <source>
        <dbReference type="SAM" id="SignalP"/>
    </source>
</evidence>
<dbReference type="eggNOG" id="KOG0254">
    <property type="taxonomic scope" value="Eukaryota"/>
</dbReference>
<evidence type="ECO:0000313" key="8">
    <source>
        <dbReference type="Proteomes" id="UP000014074"/>
    </source>
</evidence>
<sequence>MIPPALLLLGLPFLAESPSWLIIKGRHEEAAKSFRKFNGPRFDVNAAMAVATAAVAQEQELERAGSSWIQCFKGSDGRRTLIIVMVYIAQQFIGVNFIAGYLTYYFRLAGVKNPIGVAQAAFAIQLFGNICSWPLVDRLGRRPMIVGGMIIMTCGLLLVGGISTINTKPGLSATVAFMCVWGFLYQATLGAVAYAVGGETASPLLRQKTYSINIMAATAVSCMVLQVMPYLINTDQANLGGKICFIFFGLSVPMCFYLYYCLPEMKGRTYAEIQEMFHAGVPARKFKDYQCQINAEVVAAAEKQHQDV</sequence>
<reference evidence="8" key="1">
    <citation type="journal article" date="2013" name="Genome Announc.">
        <title>Draft genome sequence of the ascomycete Phaeoacremonium aleophilum strain UCR-PA7, a causal agent of the esca disease complex in grapevines.</title>
        <authorList>
            <person name="Blanco-Ulate B."/>
            <person name="Rolshausen P."/>
            <person name="Cantu D."/>
        </authorList>
    </citation>
    <scope>NUCLEOTIDE SEQUENCE [LARGE SCALE GENOMIC DNA]</scope>
    <source>
        <strain evidence="8">UCR-PA7</strain>
    </source>
</reference>
<dbReference type="PANTHER" id="PTHR48022">
    <property type="entry name" value="PLASTIDIC GLUCOSE TRANSPORTER 4"/>
    <property type="match status" value="1"/>
</dbReference>